<dbReference type="InterPro" id="IPR018968">
    <property type="entry name" value="Phasin"/>
</dbReference>
<accession>A0A5S3PC10</accession>
<feature type="region of interest" description="Disordered" evidence="1">
    <location>
        <begin position="108"/>
        <end position="128"/>
    </location>
</feature>
<feature type="compositionally biased region" description="Basic and acidic residues" evidence="1">
    <location>
        <begin position="109"/>
        <end position="120"/>
    </location>
</feature>
<organism evidence="3 4">
    <name type="scientific">Sulfitobacter sabulilitoris</name>
    <dbReference type="NCBI Taxonomy" id="2562655"/>
    <lineage>
        <taxon>Bacteria</taxon>
        <taxon>Pseudomonadati</taxon>
        <taxon>Pseudomonadota</taxon>
        <taxon>Alphaproteobacteria</taxon>
        <taxon>Rhodobacterales</taxon>
        <taxon>Roseobacteraceae</taxon>
        <taxon>Sulfitobacter</taxon>
    </lineage>
</organism>
<sequence>MAEKNKTTGEENISATSAMQAVAELQKVGFGSIAWMGTAWLEQMSEMGSEWLSFVADRIKEDVKTQHQILHCRNIEEVQKVQAQFIQTAVEQYRDETGKMVEMSSTMMEKLKEASKEPPAGKRHATPI</sequence>
<dbReference type="EMBL" id="VANS01000004">
    <property type="protein sequence ID" value="TMM51205.1"/>
    <property type="molecule type" value="Genomic_DNA"/>
</dbReference>
<dbReference type="Proteomes" id="UP000309550">
    <property type="component" value="Unassembled WGS sequence"/>
</dbReference>
<name>A0A5S3PC10_9RHOB</name>
<dbReference type="RefSeq" id="WP_138663164.1">
    <property type="nucleotide sequence ID" value="NZ_VANS01000004.1"/>
</dbReference>
<feature type="domain" description="Phasin" evidence="2">
    <location>
        <begin position="21"/>
        <end position="113"/>
    </location>
</feature>
<evidence type="ECO:0000313" key="3">
    <source>
        <dbReference type="EMBL" id="TMM51205.1"/>
    </source>
</evidence>
<dbReference type="AlphaFoldDB" id="A0A5S3PC10"/>
<dbReference type="OrthoDB" id="7865588at2"/>
<evidence type="ECO:0000259" key="2">
    <source>
        <dbReference type="Pfam" id="PF09361"/>
    </source>
</evidence>
<gene>
    <name evidence="3" type="ORF">FDT80_15195</name>
</gene>
<keyword evidence="4" id="KW-1185">Reference proteome</keyword>
<proteinExistence type="predicted"/>
<evidence type="ECO:0000313" key="4">
    <source>
        <dbReference type="Proteomes" id="UP000309550"/>
    </source>
</evidence>
<evidence type="ECO:0000256" key="1">
    <source>
        <dbReference type="SAM" id="MobiDB-lite"/>
    </source>
</evidence>
<reference evidence="3 4" key="1">
    <citation type="submission" date="2019-05" db="EMBL/GenBank/DDBJ databases">
        <title>Sulfitobacter sabulilitoris sp. nov., isolated from a marine sand.</title>
        <authorList>
            <person name="Yoon J.-H."/>
        </authorList>
    </citation>
    <scope>NUCLEOTIDE SEQUENCE [LARGE SCALE GENOMIC DNA]</scope>
    <source>
        <strain evidence="3 4">HSMS-29</strain>
    </source>
</reference>
<dbReference type="Pfam" id="PF09361">
    <property type="entry name" value="Phasin_2"/>
    <property type="match status" value="1"/>
</dbReference>
<comment type="caution">
    <text evidence="3">The sequence shown here is derived from an EMBL/GenBank/DDBJ whole genome shotgun (WGS) entry which is preliminary data.</text>
</comment>
<protein>
    <submittedName>
        <fullName evidence="3">Phasin family protein</fullName>
    </submittedName>
</protein>